<dbReference type="PANTHER" id="PTHR32305">
    <property type="match status" value="1"/>
</dbReference>
<dbReference type="InterPro" id="IPR055372">
    <property type="entry name" value="CBM96"/>
</dbReference>
<keyword evidence="4" id="KW-0677">Repeat</keyword>
<keyword evidence="9" id="KW-1185">Reference proteome</keyword>
<feature type="domain" description="Teneurin-like YD-shell" evidence="7">
    <location>
        <begin position="1272"/>
        <end position="1424"/>
    </location>
</feature>
<evidence type="ECO:0000313" key="9">
    <source>
        <dbReference type="Proteomes" id="UP001470752"/>
    </source>
</evidence>
<dbReference type="NCBIfam" id="NF033679">
    <property type="entry name" value="DNRLRE_dom"/>
    <property type="match status" value="1"/>
</dbReference>
<comment type="subcellular location">
    <subcellularLocation>
        <location evidence="1">Secreted</location>
    </subcellularLocation>
</comment>
<sequence>MKRKEVVEKRTENSKLYENQDHSFTREIFLEAVHYEDADGRWKEKEALECCLAGQGDDSALVSLSKDGCMLSWGVQGAAHAVGKKTEAGTLYPEIFGDVDMRCQTLGEKVKEDFILRSARAARSFTYLYHMKGLKAVQDGDYVAFLNEKGDEVFTVCAPYMQDAAGSRSDEIRLLFTQEDDAHCKISFEADEKWLDAPDRCFPVVLDPVTTTSKKAKDIMDAHVDSKHEEDNFQTNMFLKTMGGDNIQRSFVKFVLPEISTGDMVLNARLVLVSLTTDGKERTVNVHRVMQDWDSSTINWYNKPVYEETVQDSCRYTADKQKYITLDITRLVKDWYQNGKNFGLMFKDDYELSGYTSFLSSDCDSGYQDMRPRIDITYANYSGLEDFWNYHSQDAGRAGTVHVNDFNGNLILERTDFAMGGSLMPVSLKHVYNSNNRKENLGYGLGFRLNYHQTLKKVTIAGTDYYQHVDGDGTVHYFYYDSSKKTWKDEFGLEFTLTVNSGTAEPYVIRDKEDNLLVFDSNGYLIKVRDKNSNTLAITYSNSCIAKITDGAGRVTSFTYLKDANGTATDLSQITMPSGQTIAFAYTSHMLTSVTDMDGTVTKYTFASNGNLSSVVNADGYQLKYGYYGTAPYRVKSIAEYGGATAGNTLTLTYGYNSTKFTDSKGRSEIYRFDNSCNLLHIHDGFGHAASGKYTKDGKHVNRLENATKLQSNIVQLLKDPIIQAKTIGWTPKVYAEGTGTTSVNTDTKYCMVGNRSLKAECTAQTSYAYWAQNVTVKKGETYTASMYVKAAVTSAAEDGGCLLRVRYLDKDGTQHLLDSEVLKKTTTDFVRLKRTFTIPADAGSDSIKIYMVVWHAVGTMYGDMAQLETGTTANRCNLVDNGEFHRGSTSGFSKTGDTEDCLVKLGENSFIPMQEALMATAAGVIYNLPSTSGTQVASVVKNQHLAGYARYTDTDGKKWHHVKNASGQWGYILSSSVTPYLGGSSCNATAVVGVTGAVLRASASDTGTPVQEAIPKGTSLAIGAKQKDSGGKTWYYVGMQIDETRYCGYISADYVIRIYWNYVYGKMSAADSCYEKPSKSSTVRGSVKSGETVAVNGVMEKNNGEIWYAVLKGKEYAFLPQANFTMSNKGYYGMLSTAKVTESIGGLEEHIYKFLGNPEKNKKLTKTLDIQGAAGDTYMVNAWGRGTALPETSNDTARRFGVEVVFVCTDGTNDTHYTNFSPDILDWQFLSDIYVAKKAYSSIRISYTYCHNANIAFFDGLSLFREEFGQSYTYDDKNNVISVVDAKKQASKFEYNSTNDLTGVTDAKGNKFTYEYDKKHNPVKGTSAQGMVYSLEYDDKGNVKKSGCVDPAETSRGIWLDKAMTTSRNYTASVTDARNNTVKYTWNESRDQLTAVTDARGNKLSYGYDSANRLSSVSHDVTQNGTKSTVKNTYTYTKDRLTGISHNGFRYGFAYDAFGNLTGESAAGKQIIGYEYEAANGNLLKTTYANGDYVRFTYDGQDRVLLSYYKPASGSEQKLNEYVYDRSGNLAKVTSHMTGKSYEFDYDFLDRLMRARDNVDNYYEYTYDVNNNMTRMYHGAGAYGIATTYSYDKDGRETTASASKNYYRTTEYDPLGRIANQLWHTPAAISGAIYEYSGSGTRENGLPSSMQIGGSNYGYTYDQNGNITQYQVSDTNASGGTTKTVTYQYDELNRLIRENNQILNKTVTYAYDIGGNLVSEKEYAYASGTLPASASVTKTGTFDSVWKDKLVKWNGVAMTYDASGNMLTKGSTRYTWTLGNALAAVSGGKNIQYSYDHAGHRIRKVVDGAVTQMCYA</sequence>
<dbReference type="PANTHER" id="PTHR32305:SF15">
    <property type="entry name" value="PROTEIN RHSA-RELATED"/>
    <property type="match status" value="1"/>
</dbReference>
<evidence type="ECO:0000259" key="7">
    <source>
        <dbReference type="Pfam" id="PF25023"/>
    </source>
</evidence>
<accession>A0ABV1CGW7</accession>
<evidence type="ECO:0000256" key="3">
    <source>
        <dbReference type="ARBA" id="ARBA00022729"/>
    </source>
</evidence>
<dbReference type="InterPro" id="IPR050708">
    <property type="entry name" value="T6SS_VgrG/RHS"/>
</dbReference>
<evidence type="ECO:0000256" key="1">
    <source>
        <dbReference type="ARBA" id="ARBA00004613"/>
    </source>
</evidence>
<name>A0ABV1CGW7_9FIRM</name>
<dbReference type="NCBIfam" id="TIGR01643">
    <property type="entry name" value="YD_repeat_2x"/>
    <property type="match status" value="2"/>
</dbReference>
<evidence type="ECO:0000259" key="5">
    <source>
        <dbReference type="Pfam" id="PF20148"/>
    </source>
</evidence>
<dbReference type="Gene3D" id="2.180.10.10">
    <property type="entry name" value="RHS repeat-associated core"/>
    <property type="match status" value="2"/>
</dbReference>
<keyword evidence="3" id="KW-0732">Signal</keyword>
<gene>
    <name evidence="8" type="ORF">AAAX94_00920</name>
</gene>
<dbReference type="Pfam" id="PF05593">
    <property type="entry name" value="RHS_repeat"/>
    <property type="match status" value="1"/>
</dbReference>
<protein>
    <submittedName>
        <fullName evidence="8">DNRLRE domain-containing protein</fullName>
    </submittedName>
</protein>
<evidence type="ECO:0000313" key="8">
    <source>
        <dbReference type="EMBL" id="MEQ2411614.1"/>
    </source>
</evidence>
<feature type="domain" description="Carbohydrate-binding module family 96" evidence="6">
    <location>
        <begin position="217"/>
        <end position="361"/>
    </location>
</feature>
<feature type="domain" description="Teneurin-like YD-shell" evidence="7">
    <location>
        <begin position="519"/>
        <end position="705"/>
    </location>
</feature>
<dbReference type="Gene3D" id="2.60.120.260">
    <property type="entry name" value="Galactose-binding domain-like"/>
    <property type="match status" value="1"/>
</dbReference>
<dbReference type="EMBL" id="JBBNFW010000065">
    <property type="protein sequence ID" value="MEQ2411614.1"/>
    <property type="molecule type" value="Genomic_DNA"/>
</dbReference>
<dbReference type="InterPro" id="IPR045351">
    <property type="entry name" value="DUF6531"/>
</dbReference>
<organism evidence="8 9">
    <name type="scientific">Blautia acetigignens</name>
    <dbReference type="NCBI Taxonomy" id="2981783"/>
    <lineage>
        <taxon>Bacteria</taxon>
        <taxon>Bacillati</taxon>
        <taxon>Bacillota</taxon>
        <taxon>Clostridia</taxon>
        <taxon>Lachnospirales</taxon>
        <taxon>Lachnospiraceae</taxon>
        <taxon>Blautia</taxon>
    </lineage>
</organism>
<dbReference type="Pfam" id="PF25023">
    <property type="entry name" value="TEN_YD-shell"/>
    <property type="match status" value="3"/>
</dbReference>
<feature type="domain" description="DUF6531" evidence="5">
    <location>
        <begin position="403"/>
        <end position="478"/>
    </location>
</feature>
<feature type="non-terminal residue" evidence="8">
    <location>
        <position position="1817"/>
    </location>
</feature>
<evidence type="ECO:0000259" key="6">
    <source>
        <dbReference type="Pfam" id="PF24517"/>
    </source>
</evidence>
<dbReference type="InterPro" id="IPR056823">
    <property type="entry name" value="TEN-like_YD-shell"/>
</dbReference>
<dbReference type="Pfam" id="PF20148">
    <property type="entry name" value="DUF6531"/>
    <property type="match status" value="1"/>
</dbReference>
<feature type="domain" description="Teneurin-like YD-shell" evidence="7">
    <location>
        <begin position="1661"/>
        <end position="1817"/>
    </location>
</feature>
<dbReference type="RefSeq" id="WP_349082196.1">
    <property type="nucleotide sequence ID" value="NZ_JBBNFW010000065.1"/>
</dbReference>
<comment type="caution">
    <text evidence="8">The sequence shown here is derived from an EMBL/GenBank/DDBJ whole genome shotgun (WGS) entry which is preliminary data.</text>
</comment>
<reference evidence="8 9" key="1">
    <citation type="submission" date="2024-04" db="EMBL/GenBank/DDBJ databases">
        <title>Human intestinal bacterial collection.</title>
        <authorList>
            <person name="Pauvert C."/>
            <person name="Hitch T.C.A."/>
            <person name="Clavel T."/>
        </authorList>
    </citation>
    <scope>NUCLEOTIDE SEQUENCE [LARGE SCALE GENOMIC DNA]</scope>
    <source>
        <strain evidence="8 9">CLA-AA-H161</strain>
    </source>
</reference>
<dbReference type="InterPro" id="IPR006530">
    <property type="entry name" value="YD"/>
</dbReference>
<evidence type="ECO:0000256" key="2">
    <source>
        <dbReference type="ARBA" id="ARBA00022525"/>
    </source>
</evidence>
<dbReference type="Pfam" id="PF24517">
    <property type="entry name" value="CBM96"/>
    <property type="match status" value="1"/>
</dbReference>
<dbReference type="Proteomes" id="UP001470752">
    <property type="component" value="Unassembled WGS sequence"/>
</dbReference>
<dbReference type="InterPro" id="IPR031325">
    <property type="entry name" value="RHS_repeat"/>
</dbReference>
<evidence type="ECO:0000256" key="4">
    <source>
        <dbReference type="ARBA" id="ARBA00022737"/>
    </source>
</evidence>
<keyword evidence="2" id="KW-0964">Secreted</keyword>
<proteinExistence type="predicted"/>